<keyword evidence="1" id="KW-1133">Transmembrane helix</keyword>
<dbReference type="EMBL" id="DPVV01000392">
    <property type="protein sequence ID" value="HCL03060.1"/>
    <property type="molecule type" value="Genomic_DNA"/>
</dbReference>
<keyword evidence="1" id="KW-0472">Membrane</keyword>
<evidence type="ECO:0000256" key="1">
    <source>
        <dbReference type="SAM" id="Phobius"/>
    </source>
</evidence>
<dbReference type="Proteomes" id="UP000262969">
    <property type="component" value="Unassembled WGS sequence"/>
</dbReference>
<keyword evidence="1" id="KW-0812">Transmembrane</keyword>
<evidence type="ECO:0000313" key="2">
    <source>
        <dbReference type="EMBL" id="HCL03060.1"/>
    </source>
</evidence>
<protein>
    <submittedName>
        <fullName evidence="2">DUF4491 domain-containing protein</fullName>
    </submittedName>
</protein>
<dbReference type="InterPro" id="IPR027890">
    <property type="entry name" value="DUF4491"/>
</dbReference>
<dbReference type="Pfam" id="PF14898">
    <property type="entry name" value="DUF4491"/>
    <property type="match status" value="1"/>
</dbReference>
<accession>A0A3D2X7D6</accession>
<gene>
    <name evidence="2" type="ORF">DHW61_11745</name>
</gene>
<comment type="caution">
    <text evidence="2">The sequence shown here is derived from an EMBL/GenBank/DDBJ whole genome shotgun (WGS) entry which is preliminary data.</text>
</comment>
<name>A0A3D2X7D6_9FIRM</name>
<proteinExistence type="predicted"/>
<organism evidence="2 3">
    <name type="scientific">Lachnoclostridium phytofermentans</name>
    <dbReference type="NCBI Taxonomy" id="66219"/>
    <lineage>
        <taxon>Bacteria</taxon>
        <taxon>Bacillati</taxon>
        <taxon>Bacillota</taxon>
        <taxon>Clostridia</taxon>
        <taxon>Lachnospirales</taxon>
        <taxon>Lachnospiraceae</taxon>
    </lineage>
</organism>
<dbReference type="AlphaFoldDB" id="A0A3D2X7D6"/>
<sequence>MAYTGIIIGFISFIAIALYHPIVIKAEYYFTKNIWPVFAIFGIMMLILSVYATQVIVSAGLAVLGITNLWSIGELVHQEKRVEKGWFPKNPKRK</sequence>
<feature type="transmembrane region" description="Helical" evidence="1">
    <location>
        <begin position="34"/>
        <end position="52"/>
    </location>
</feature>
<evidence type="ECO:0000313" key="3">
    <source>
        <dbReference type="Proteomes" id="UP000262969"/>
    </source>
</evidence>
<feature type="transmembrane region" description="Helical" evidence="1">
    <location>
        <begin position="6"/>
        <end position="22"/>
    </location>
</feature>
<reference evidence="2 3" key="1">
    <citation type="journal article" date="2018" name="Nat. Biotechnol.">
        <title>A standardized bacterial taxonomy based on genome phylogeny substantially revises the tree of life.</title>
        <authorList>
            <person name="Parks D.H."/>
            <person name="Chuvochina M."/>
            <person name="Waite D.W."/>
            <person name="Rinke C."/>
            <person name="Skarshewski A."/>
            <person name="Chaumeil P.A."/>
            <person name="Hugenholtz P."/>
        </authorList>
    </citation>
    <scope>NUCLEOTIDE SEQUENCE [LARGE SCALE GENOMIC DNA]</scope>
    <source>
        <strain evidence="2">UBA11728</strain>
    </source>
</reference>